<name>A0A7R8D5T9_LEPSM</name>
<dbReference type="EMBL" id="HG994588">
    <property type="protein sequence ID" value="CAF3038108.1"/>
    <property type="molecule type" value="Genomic_DNA"/>
</dbReference>
<evidence type="ECO:0000256" key="3">
    <source>
        <dbReference type="ARBA" id="ARBA00022989"/>
    </source>
</evidence>
<feature type="domain" description="Amino acid transporter transmembrane" evidence="5">
    <location>
        <begin position="69"/>
        <end position="163"/>
    </location>
</feature>
<keyword evidence="7" id="KW-1185">Reference proteome</keyword>
<accession>A0A7R8D5T9</accession>
<evidence type="ECO:0000256" key="2">
    <source>
        <dbReference type="ARBA" id="ARBA00022692"/>
    </source>
</evidence>
<dbReference type="Proteomes" id="UP000675881">
    <property type="component" value="Chromosome 9"/>
</dbReference>
<dbReference type="InterPro" id="IPR013057">
    <property type="entry name" value="AA_transpt_TM"/>
</dbReference>
<evidence type="ECO:0000256" key="1">
    <source>
        <dbReference type="ARBA" id="ARBA00004370"/>
    </source>
</evidence>
<keyword evidence="4" id="KW-0472">Membrane</keyword>
<proteinExistence type="predicted"/>
<protein>
    <submittedName>
        <fullName evidence="6">(salmon louse) hypothetical protein</fullName>
    </submittedName>
</protein>
<comment type="subcellular location">
    <subcellularLocation>
        <location evidence="1">Membrane</location>
    </subcellularLocation>
</comment>
<organism evidence="6 7">
    <name type="scientific">Lepeophtheirus salmonis</name>
    <name type="common">Salmon louse</name>
    <name type="synonym">Caligus salmonis</name>
    <dbReference type="NCBI Taxonomy" id="72036"/>
    <lineage>
        <taxon>Eukaryota</taxon>
        <taxon>Metazoa</taxon>
        <taxon>Ecdysozoa</taxon>
        <taxon>Arthropoda</taxon>
        <taxon>Crustacea</taxon>
        <taxon>Multicrustacea</taxon>
        <taxon>Hexanauplia</taxon>
        <taxon>Copepoda</taxon>
        <taxon>Siphonostomatoida</taxon>
        <taxon>Caligidae</taxon>
        <taxon>Lepeophtheirus</taxon>
    </lineage>
</organism>
<evidence type="ECO:0000313" key="6">
    <source>
        <dbReference type="EMBL" id="CAF3038108.1"/>
    </source>
</evidence>
<sequence length="186" mass="20509">MNSEQIQESNSSSSRNLGGVVSAFILVSITAGSEILALPRGLVATGRLELDYFVHESYSKGEYGNPFLPISFCTRIIIVGVSVIPTCCIYQIIYEYIDGYIPPGFNNQEEKQPSVFSRIIKVLDTISTFMFAFGGASCYPTIQADMKNKENFKYVSLIGIMMIFCSHPSEPIFIGDSVNSNIILSL</sequence>
<reference evidence="6" key="1">
    <citation type="submission" date="2021-02" db="EMBL/GenBank/DDBJ databases">
        <authorList>
            <person name="Bekaert M."/>
        </authorList>
    </citation>
    <scope>NUCLEOTIDE SEQUENCE</scope>
    <source>
        <strain evidence="6">IoA-00</strain>
    </source>
</reference>
<evidence type="ECO:0000313" key="7">
    <source>
        <dbReference type="Proteomes" id="UP000675881"/>
    </source>
</evidence>
<keyword evidence="2" id="KW-0812">Transmembrane</keyword>
<dbReference type="AlphaFoldDB" id="A0A7R8D5T9"/>
<gene>
    <name evidence="6" type="ORF">LSAA_14574</name>
</gene>
<dbReference type="GO" id="GO:0016020">
    <property type="term" value="C:membrane"/>
    <property type="evidence" value="ECO:0007669"/>
    <property type="project" value="UniProtKB-SubCell"/>
</dbReference>
<evidence type="ECO:0000256" key="4">
    <source>
        <dbReference type="ARBA" id="ARBA00023136"/>
    </source>
</evidence>
<evidence type="ECO:0000259" key="5">
    <source>
        <dbReference type="Pfam" id="PF01490"/>
    </source>
</evidence>
<dbReference type="Pfam" id="PF01490">
    <property type="entry name" value="Aa_trans"/>
    <property type="match status" value="1"/>
</dbReference>
<keyword evidence="3" id="KW-1133">Transmembrane helix</keyword>